<reference evidence="3 4" key="1">
    <citation type="submission" date="2014-08" db="EMBL/GenBank/DDBJ databases">
        <title>Whole genome shotgun sequence of Sphingomonas paucimobilis NBRC 13935.</title>
        <authorList>
            <person name="Hosoyama A."/>
            <person name="Hashimoto M."/>
            <person name="Hosoyama Y."/>
            <person name="Noguchi M."/>
            <person name="Uohara A."/>
            <person name="Ohji S."/>
            <person name="Katano-Makiyama Y."/>
            <person name="Ichikawa N."/>
            <person name="Kimura A."/>
            <person name="Yamazoe A."/>
            <person name="Fujita N."/>
        </authorList>
    </citation>
    <scope>NUCLEOTIDE SEQUENCE [LARGE SCALE GENOMIC DNA]</scope>
    <source>
        <strain evidence="3 4">NBRC 13935</strain>
    </source>
</reference>
<protein>
    <submittedName>
        <fullName evidence="3">DNA, contig: SP656</fullName>
    </submittedName>
</protein>
<dbReference type="InterPro" id="IPR009061">
    <property type="entry name" value="DNA-bd_dom_put_sf"/>
</dbReference>
<gene>
    <name evidence="3" type="ORF">SP6_56_00050</name>
</gene>
<keyword evidence="4" id="KW-1185">Reference proteome</keyword>
<dbReference type="InterPro" id="IPR047057">
    <property type="entry name" value="MerR_fam"/>
</dbReference>
<organism evidence="3 4">
    <name type="scientific">Sphingomonas paucimobilis NBRC 13935</name>
    <dbReference type="NCBI Taxonomy" id="1219050"/>
    <lineage>
        <taxon>Bacteria</taxon>
        <taxon>Pseudomonadati</taxon>
        <taxon>Pseudomonadota</taxon>
        <taxon>Alphaproteobacteria</taxon>
        <taxon>Sphingomonadales</taxon>
        <taxon>Sphingomonadaceae</taxon>
        <taxon>Sphingomonas</taxon>
    </lineage>
</organism>
<evidence type="ECO:0000313" key="4">
    <source>
        <dbReference type="Proteomes" id="UP000032025"/>
    </source>
</evidence>
<dbReference type="EMBL" id="BBJS01000056">
    <property type="protein sequence ID" value="GAN15368.1"/>
    <property type="molecule type" value="Genomic_DNA"/>
</dbReference>
<dbReference type="PANTHER" id="PTHR30204">
    <property type="entry name" value="REDOX-CYCLING DRUG-SENSING TRANSCRIPTIONAL ACTIVATOR SOXR"/>
    <property type="match status" value="1"/>
</dbReference>
<name>A0A0C9NL50_SPHPI</name>
<dbReference type="PANTHER" id="PTHR30204:SF15">
    <property type="entry name" value="BLL5018 PROTEIN"/>
    <property type="match status" value="1"/>
</dbReference>
<dbReference type="RefSeq" id="WP_007405218.1">
    <property type="nucleotide sequence ID" value="NZ_BBJS01000056.1"/>
</dbReference>
<dbReference type="CDD" id="cd04765">
    <property type="entry name" value="HTH_MlrA-like_sg2"/>
    <property type="match status" value="1"/>
</dbReference>
<comment type="caution">
    <text evidence="3">The sequence shown here is derived from an EMBL/GenBank/DDBJ whole genome shotgun (WGS) entry which is preliminary data.</text>
</comment>
<dbReference type="Pfam" id="PF13411">
    <property type="entry name" value="MerR_1"/>
    <property type="match status" value="1"/>
</dbReference>
<evidence type="ECO:0000313" key="3">
    <source>
        <dbReference type="EMBL" id="GAN15368.1"/>
    </source>
</evidence>
<dbReference type="GO" id="GO:0003677">
    <property type="term" value="F:DNA binding"/>
    <property type="evidence" value="ECO:0007669"/>
    <property type="project" value="UniProtKB-KW"/>
</dbReference>
<dbReference type="AlphaFoldDB" id="A0A0C9NL50"/>
<accession>A0A0C9NL50</accession>
<proteinExistence type="predicted"/>
<dbReference type="SMART" id="SM00422">
    <property type="entry name" value="HTH_MERR"/>
    <property type="match status" value="1"/>
</dbReference>
<dbReference type="InterPro" id="IPR000551">
    <property type="entry name" value="MerR-type_HTH_dom"/>
</dbReference>
<dbReference type="GO" id="GO:0003700">
    <property type="term" value="F:DNA-binding transcription factor activity"/>
    <property type="evidence" value="ECO:0007669"/>
    <property type="project" value="InterPro"/>
</dbReference>
<dbReference type="PROSITE" id="PS50937">
    <property type="entry name" value="HTH_MERR_2"/>
    <property type="match status" value="1"/>
</dbReference>
<keyword evidence="1" id="KW-0238">DNA-binding</keyword>
<dbReference type="Proteomes" id="UP000032025">
    <property type="component" value="Unassembled WGS sequence"/>
</dbReference>
<dbReference type="Gene3D" id="1.10.1660.10">
    <property type="match status" value="1"/>
</dbReference>
<evidence type="ECO:0000256" key="1">
    <source>
        <dbReference type="ARBA" id="ARBA00023125"/>
    </source>
</evidence>
<dbReference type="GeneID" id="78527610"/>
<dbReference type="SUPFAM" id="SSF46955">
    <property type="entry name" value="Putative DNA-binding domain"/>
    <property type="match status" value="1"/>
</dbReference>
<feature type="domain" description="HTH merR-type" evidence="2">
    <location>
        <begin position="22"/>
        <end position="90"/>
    </location>
</feature>
<evidence type="ECO:0000259" key="2">
    <source>
        <dbReference type="PROSITE" id="PS50937"/>
    </source>
</evidence>
<sequence length="122" mass="14161">MSRQDRPERPLDGGKADGALRTIGEVSRETGVAQHVLRYWESRFPQLRPVQRAGNRRYYRPDDLMLIRRLDRLLNQQGYTVRGVQQLLETEARAKDDPATMLRSIRDSLAEALAWDDRAEAR</sequence>